<accession>A0A381V3M2</accession>
<dbReference type="AlphaFoldDB" id="A0A381V3M2"/>
<dbReference type="InterPro" id="IPR011051">
    <property type="entry name" value="RmlC_Cupin_sf"/>
</dbReference>
<name>A0A381V3M2_9ZZZZ</name>
<dbReference type="Gene3D" id="2.60.120.10">
    <property type="entry name" value="Jelly Rolls"/>
    <property type="match status" value="2"/>
</dbReference>
<protein>
    <recommendedName>
        <fullName evidence="2">Cupin 2 conserved barrel domain-containing protein</fullName>
    </recommendedName>
</protein>
<proteinExistence type="predicted"/>
<evidence type="ECO:0000313" key="1">
    <source>
        <dbReference type="EMBL" id="SVA34989.1"/>
    </source>
</evidence>
<organism evidence="1">
    <name type="scientific">marine metagenome</name>
    <dbReference type="NCBI Taxonomy" id="408172"/>
    <lineage>
        <taxon>unclassified sequences</taxon>
        <taxon>metagenomes</taxon>
        <taxon>ecological metagenomes</taxon>
    </lineage>
</organism>
<dbReference type="PANTHER" id="PTHR43346:SF1">
    <property type="entry name" value="QUERCETIN 2,3-DIOXYGENASE-RELATED"/>
    <property type="match status" value="1"/>
</dbReference>
<reference evidence="1" key="1">
    <citation type="submission" date="2018-05" db="EMBL/GenBank/DDBJ databases">
        <authorList>
            <person name="Lanie J.A."/>
            <person name="Ng W.-L."/>
            <person name="Kazmierczak K.M."/>
            <person name="Andrzejewski T.M."/>
            <person name="Davidsen T.M."/>
            <person name="Wayne K.J."/>
            <person name="Tettelin H."/>
            <person name="Glass J.I."/>
            <person name="Rusch D."/>
            <person name="Podicherti R."/>
            <person name="Tsui H.-C.T."/>
            <person name="Winkler M.E."/>
        </authorList>
    </citation>
    <scope>NUCLEOTIDE SEQUENCE</scope>
</reference>
<dbReference type="SUPFAM" id="SSF51182">
    <property type="entry name" value="RmlC-like cupins"/>
    <property type="match status" value="1"/>
</dbReference>
<dbReference type="PANTHER" id="PTHR43346">
    <property type="entry name" value="LIGAND BINDING DOMAIN PROTEIN, PUTATIVE (AFU_ORTHOLOGUE AFUA_6G14370)-RELATED"/>
    <property type="match status" value="1"/>
</dbReference>
<gene>
    <name evidence="1" type="ORF">METZ01_LOCUS87843</name>
</gene>
<evidence type="ECO:0008006" key="2">
    <source>
        <dbReference type="Google" id="ProtNLM"/>
    </source>
</evidence>
<dbReference type="InterPro" id="IPR014710">
    <property type="entry name" value="RmlC-like_jellyroll"/>
</dbReference>
<dbReference type="InterPro" id="IPR052538">
    <property type="entry name" value="Flavonoid_dioxygenase-like"/>
</dbReference>
<sequence>MSNKLHERLVRYKDLVPSKMPFVESKLAGHRDRSVYSIIGPGVTEDLKGVSIAEAHGFNIGGVDTAPNNGSSLHSHTTAEVFLIHKGPWKFFWGVEGNDGEIILNTGDVVSFPLNMFRGFKNVGHERSLMYTILGRDDPGVITWSPNTLNKAKETGMVLLNDNTIVDTTIDSIPSDKKILEPLDKNEIKTFDKYFLSDIEKCVVRFDDLKKEGNINNQNGHYFSLIETFEINGKNFSPKILHKDLGFNLGAVFGKQISVDDYILKTHEVFMPLSGEWKIYCDDEEIIIKPTDIFSVPMNSKRRFKKLNSDEGLMYIVREKTD</sequence>
<dbReference type="EMBL" id="UINC01007767">
    <property type="protein sequence ID" value="SVA34989.1"/>
    <property type="molecule type" value="Genomic_DNA"/>
</dbReference>